<feature type="compositionally biased region" description="Low complexity" evidence="1">
    <location>
        <begin position="126"/>
        <end position="144"/>
    </location>
</feature>
<evidence type="ECO:0000313" key="2">
    <source>
        <dbReference type="EMBL" id="THH16586.1"/>
    </source>
</evidence>
<feature type="compositionally biased region" description="Low complexity" evidence="1">
    <location>
        <begin position="199"/>
        <end position="215"/>
    </location>
</feature>
<name>A0A4S4LVK6_9AGAM</name>
<feature type="compositionally biased region" description="Acidic residues" evidence="1">
    <location>
        <begin position="238"/>
        <end position="249"/>
    </location>
</feature>
<evidence type="ECO:0000313" key="3">
    <source>
        <dbReference type="Proteomes" id="UP000310158"/>
    </source>
</evidence>
<dbReference type="Proteomes" id="UP000310158">
    <property type="component" value="Unassembled WGS sequence"/>
</dbReference>
<reference evidence="2 3" key="1">
    <citation type="submission" date="2019-02" db="EMBL/GenBank/DDBJ databases">
        <title>Genome sequencing of the rare red list fungi Bondarzewia mesenterica.</title>
        <authorList>
            <person name="Buettner E."/>
            <person name="Kellner H."/>
        </authorList>
    </citation>
    <scope>NUCLEOTIDE SEQUENCE [LARGE SCALE GENOMIC DNA]</scope>
    <source>
        <strain evidence="2 3">DSM 108281</strain>
    </source>
</reference>
<feature type="compositionally biased region" description="Low complexity" evidence="1">
    <location>
        <begin position="266"/>
        <end position="282"/>
    </location>
</feature>
<feature type="compositionally biased region" description="Acidic residues" evidence="1">
    <location>
        <begin position="541"/>
        <end position="556"/>
    </location>
</feature>
<sequence>MSPPSTQSSARSLKTTKVTDYFTRRSSTAGSTGAPSSSQLSAPHSSQPGPSQSQPTQSKARTRAASIKGPVAAKDASTPRATSASKNATRATASGIGQIASGSKPKSDSLSTSTASKKPPAPDQEVISVSSRSSASVIFISDSVPIPPLNNTPTRHPPTAQLSGVEIVSPRKGTRVRVPTARTIDKNKTTTNMPDRLRSSSIQLLGSSQQQSPSQERGKNQSGPQMMLPSKRKHSEVVEDSPAAEDAEDGIVLLSSSPPSKHAGRRSFPISIPSSSVSRPVSLAPNDHIAHPTPLERLPNKKPRLMPPSASLPKETTEENLVNVDEEELVPGSQSDEQELTIPKDLRRDPREVQENVESWRHLAATVRTHSEPDPLPALELDGIAMDVDNDVGADSGKEDEKEGKDAPSPRAQLLSISFSSSLSPPSSRPSSPYIPNRSFSPTHASSAEVSALLRPMSLPSPTLPSYSIPTSAYATPMDFAHDLPPASSRAPSEPLHISTPPLTSPALPKTPVALDAKSKTAQIIAQIRAEAMKAVRLSSPEDEVASELAELDDSSGSENEGWFVTRSKKKNPDASSPRSMASSSKFAVSASASASTLTTPQSALESPESPTGASHNYKTRHQIPSPPGSSTTSPFAATRPTRKRRAPQRELAPLVSKQTIAKASAKGKKSMANPLDALLKEKLNADKAGSGMDALNRAENIDRVALFAPVDLNLDEDEDEDEQMEKRKWTDEEAAARAARRGAQMRIGLGGRVSGKGVDMDMDMEDEEEEEVDAEDRERLLGAKEGKAVGSILDADRLGGMKQVTLVGVRVWETVGTVEGEEGMDDVKAERMPELVLDEGTSEMPPALKLVCEAIEQGDADRTKRFIDAGLLRKVDLSQYLSILDWLCRFALAIQPTPLCHTAFNFLRYLPAPQTESRLSARFIADTLARLGMKSEMLERICDQDVTVPPRNRVADDDIFEEVLYRLVSLVTALSLNYWLRVEDTPDIVMALLLVGIDASASNEIRTDLLRALEAVCQRLPADLEDGSESIECAVATRVLAYASTLHVGTQALMLSFFVRASTQSSRIARCVARHLLTGADFSTDPYTDLPSLDALIDVLSETHGPFEATDTTDYEELSSRVDVLSVALTDIDGYVAQEGDVRRVVQVVEPEDSPRKGRERMPLELVKNRLDVLHGRIVDTRAAHLDRSRAKGALQRLAMRVHYQRNAVLNSGPRSLLDFWSLEASSN</sequence>
<feature type="compositionally biased region" description="Polar residues" evidence="1">
    <location>
        <begin position="79"/>
        <end position="92"/>
    </location>
</feature>
<feature type="compositionally biased region" description="Low complexity" evidence="1">
    <location>
        <begin position="629"/>
        <end position="640"/>
    </location>
</feature>
<organism evidence="2 3">
    <name type="scientific">Bondarzewia mesenterica</name>
    <dbReference type="NCBI Taxonomy" id="1095465"/>
    <lineage>
        <taxon>Eukaryota</taxon>
        <taxon>Fungi</taxon>
        <taxon>Dikarya</taxon>
        <taxon>Basidiomycota</taxon>
        <taxon>Agaricomycotina</taxon>
        <taxon>Agaricomycetes</taxon>
        <taxon>Russulales</taxon>
        <taxon>Bondarzewiaceae</taxon>
        <taxon>Bondarzewia</taxon>
    </lineage>
</organism>
<feature type="compositionally biased region" description="Polar residues" evidence="1">
    <location>
        <begin position="1"/>
        <end position="18"/>
    </location>
</feature>
<dbReference type="OrthoDB" id="5599613at2759"/>
<feature type="region of interest" description="Disordered" evidence="1">
    <location>
        <begin position="1"/>
        <end position="448"/>
    </location>
</feature>
<feature type="compositionally biased region" description="Low complexity" evidence="1">
    <location>
        <begin position="26"/>
        <end position="58"/>
    </location>
</feature>
<dbReference type="AlphaFoldDB" id="A0A4S4LVK6"/>
<gene>
    <name evidence="2" type="ORF">EW146_g4089</name>
</gene>
<feature type="region of interest" description="Disordered" evidence="1">
    <location>
        <begin position="480"/>
        <end position="510"/>
    </location>
</feature>
<keyword evidence="3" id="KW-1185">Reference proteome</keyword>
<feature type="compositionally biased region" description="Low complexity" evidence="1">
    <location>
        <begin position="415"/>
        <end position="439"/>
    </location>
</feature>
<feature type="compositionally biased region" description="Low complexity" evidence="1">
    <location>
        <begin position="576"/>
        <end position="604"/>
    </location>
</feature>
<dbReference type="EMBL" id="SGPL01000151">
    <property type="protein sequence ID" value="THH16586.1"/>
    <property type="molecule type" value="Genomic_DNA"/>
</dbReference>
<feature type="compositionally biased region" description="Basic and acidic residues" evidence="1">
    <location>
        <begin position="342"/>
        <end position="361"/>
    </location>
</feature>
<accession>A0A4S4LVK6</accession>
<proteinExistence type="predicted"/>
<feature type="region of interest" description="Disordered" evidence="1">
    <location>
        <begin position="536"/>
        <end position="673"/>
    </location>
</feature>
<protein>
    <submittedName>
        <fullName evidence="2">Uncharacterized protein</fullName>
    </submittedName>
</protein>
<feature type="compositionally biased region" description="Basic and acidic residues" evidence="1">
    <location>
        <begin position="396"/>
        <end position="408"/>
    </location>
</feature>
<comment type="caution">
    <text evidence="2">The sequence shown here is derived from an EMBL/GenBank/DDBJ whole genome shotgun (WGS) entry which is preliminary data.</text>
</comment>
<evidence type="ECO:0000256" key="1">
    <source>
        <dbReference type="SAM" id="MobiDB-lite"/>
    </source>
</evidence>